<organism evidence="1 2">
    <name type="scientific">Achlya hypogyna</name>
    <name type="common">Oomycete</name>
    <name type="synonym">Protoachlya hypogyna</name>
    <dbReference type="NCBI Taxonomy" id="1202772"/>
    <lineage>
        <taxon>Eukaryota</taxon>
        <taxon>Sar</taxon>
        <taxon>Stramenopiles</taxon>
        <taxon>Oomycota</taxon>
        <taxon>Saprolegniomycetes</taxon>
        <taxon>Saprolegniales</taxon>
        <taxon>Achlyaceae</taxon>
        <taxon>Achlya</taxon>
    </lineage>
</organism>
<name>A0A1V9ZSH4_ACHHY</name>
<dbReference type="OrthoDB" id="418976at2759"/>
<sequence>MVSVAAVILISTVLLAAALLARRRQLSPLLVSRHGDAYVTLMVDEASMLGALGAPPTITATTFVRIDTEYVVQRVHAIVRANPWLLGRLVRRGANIELQYDLKAVVPANIVSCVHAAPEDLINCIRIGSGYDCLGKENQSLFEVIVATLADGQAALVMALSHAIGDGATYYALFKMLDYRETVLTLDPVRPHHDKAGAVKECTGQAPAMTRAFSLARISYKIAAYSWQHLQSLTTYRVRTDVVKQLKAAHIPTDTAPFLSTHDIVASAFFSVTNTTLGCVPVDLRSRLRLPPTTAGNYAELVPLSRIACSTPAAIRRAFRDKTGPIDVATADFPDLGQALLGGRLTLLTNWRSFYHHLALASGECATGHDPLAKKCFVPLDACGVLYQHTPNELRVRATADNLGTHRLFEPLVPTT</sequence>
<gene>
    <name evidence="1" type="ORF">ACHHYP_02837</name>
</gene>
<evidence type="ECO:0008006" key="3">
    <source>
        <dbReference type="Google" id="ProtNLM"/>
    </source>
</evidence>
<proteinExistence type="predicted"/>
<dbReference type="EMBL" id="JNBR01000025">
    <property type="protein sequence ID" value="OQS00740.1"/>
    <property type="molecule type" value="Genomic_DNA"/>
</dbReference>
<comment type="caution">
    <text evidence="1">The sequence shown here is derived from an EMBL/GenBank/DDBJ whole genome shotgun (WGS) entry which is preliminary data.</text>
</comment>
<keyword evidence="2" id="KW-1185">Reference proteome</keyword>
<evidence type="ECO:0000313" key="1">
    <source>
        <dbReference type="EMBL" id="OQS00740.1"/>
    </source>
</evidence>
<dbReference type="Proteomes" id="UP000243579">
    <property type="component" value="Unassembled WGS sequence"/>
</dbReference>
<protein>
    <recommendedName>
        <fullName evidence="3">Secreted protein</fullName>
    </recommendedName>
</protein>
<dbReference type="AlphaFoldDB" id="A0A1V9ZSH4"/>
<reference evidence="1 2" key="1">
    <citation type="journal article" date="2014" name="Genome Biol. Evol.">
        <title>The secreted proteins of Achlya hypogyna and Thraustotheca clavata identify the ancestral oomycete secretome and reveal gene acquisitions by horizontal gene transfer.</title>
        <authorList>
            <person name="Misner I."/>
            <person name="Blouin N."/>
            <person name="Leonard G."/>
            <person name="Richards T.A."/>
            <person name="Lane C.E."/>
        </authorList>
    </citation>
    <scope>NUCLEOTIDE SEQUENCE [LARGE SCALE GENOMIC DNA]</scope>
    <source>
        <strain evidence="1 2">ATCC 48635</strain>
    </source>
</reference>
<evidence type="ECO:0000313" key="2">
    <source>
        <dbReference type="Proteomes" id="UP000243579"/>
    </source>
</evidence>
<accession>A0A1V9ZSH4</accession>